<keyword evidence="3" id="KW-1185">Reference proteome</keyword>
<reference evidence="3" key="1">
    <citation type="submission" date="2016-05" db="EMBL/GenBank/DDBJ databases">
        <title>Comparative genomics of biotechnologically important yeasts.</title>
        <authorList>
            <consortium name="DOE Joint Genome Institute"/>
            <person name="Riley R."/>
            <person name="Haridas S."/>
            <person name="Wolfe K.H."/>
            <person name="Lopes M.R."/>
            <person name="Hittinger C.T."/>
            <person name="Goker M."/>
            <person name="Salamov A."/>
            <person name="Wisecaver J."/>
            <person name="Long T.M."/>
            <person name="Aerts A.L."/>
            <person name="Barry K."/>
            <person name="Choi C."/>
            <person name="Clum A."/>
            <person name="Coughlan A.Y."/>
            <person name="Deshpande S."/>
            <person name="Douglass A.P."/>
            <person name="Hanson S.J."/>
            <person name="Klenk H.-P."/>
            <person name="Labutti K."/>
            <person name="Lapidus A."/>
            <person name="Lindquist E."/>
            <person name="Lipzen A."/>
            <person name="Meier-Kolthoff J.P."/>
            <person name="Ohm R.A."/>
            <person name="Otillar R.P."/>
            <person name="Pangilinan J."/>
            <person name="Peng Y."/>
            <person name="Rokas A."/>
            <person name="Rosa C.A."/>
            <person name="Scheuner C."/>
            <person name="Sibirny A.A."/>
            <person name="Slot J.C."/>
            <person name="Stielow J.B."/>
            <person name="Sun H."/>
            <person name="Kurtzman C.P."/>
            <person name="Blackwell M."/>
            <person name="Grigoriev I.V."/>
            <person name="Jeffries T.W."/>
        </authorList>
    </citation>
    <scope>NUCLEOTIDE SEQUENCE [LARGE SCALE GENOMIC DNA]</scope>
    <source>
        <strain evidence="3">DSM 1968</strain>
    </source>
</reference>
<evidence type="ECO:0000256" key="1">
    <source>
        <dbReference type="SAM" id="MobiDB-lite"/>
    </source>
</evidence>
<organism evidence="2 3">
    <name type="scientific">Ascoidea rubescens DSM 1968</name>
    <dbReference type="NCBI Taxonomy" id="1344418"/>
    <lineage>
        <taxon>Eukaryota</taxon>
        <taxon>Fungi</taxon>
        <taxon>Dikarya</taxon>
        <taxon>Ascomycota</taxon>
        <taxon>Saccharomycotina</taxon>
        <taxon>Saccharomycetes</taxon>
        <taxon>Ascoideaceae</taxon>
        <taxon>Ascoidea</taxon>
    </lineage>
</organism>
<feature type="compositionally biased region" description="Low complexity" evidence="1">
    <location>
        <begin position="25"/>
        <end position="36"/>
    </location>
</feature>
<dbReference type="InParanoid" id="A0A1D2VBD3"/>
<proteinExistence type="predicted"/>
<feature type="compositionally biased region" description="Polar residues" evidence="1">
    <location>
        <begin position="37"/>
        <end position="51"/>
    </location>
</feature>
<dbReference type="Proteomes" id="UP000095038">
    <property type="component" value="Unassembled WGS sequence"/>
</dbReference>
<gene>
    <name evidence="2" type="ORF">ASCRUDRAFT_82543</name>
</gene>
<sequence>MRNLSSNLGYYNEQVIDISDDSDTDTASASKFTSTFPESLSSDLNTPSSRTRNSKRVQFLISRINRKRKHASLDEPFIDISDDTDTLDNDNDFKHRHSIINLTEISFN</sequence>
<feature type="region of interest" description="Disordered" evidence="1">
    <location>
        <begin position="19"/>
        <end position="52"/>
    </location>
</feature>
<dbReference type="AlphaFoldDB" id="A0A1D2VBD3"/>
<accession>A0A1D2VBD3</accession>
<protein>
    <submittedName>
        <fullName evidence="2">Uncharacterized protein</fullName>
    </submittedName>
</protein>
<dbReference type="EMBL" id="KV454489">
    <property type="protein sequence ID" value="ODV58910.1"/>
    <property type="molecule type" value="Genomic_DNA"/>
</dbReference>
<dbReference type="GeneID" id="30968371"/>
<evidence type="ECO:0000313" key="2">
    <source>
        <dbReference type="EMBL" id="ODV58910.1"/>
    </source>
</evidence>
<dbReference type="RefSeq" id="XP_020045217.1">
    <property type="nucleotide sequence ID" value="XM_020194735.1"/>
</dbReference>
<evidence type="ECO:0000313" key="3">
    <source>
        <dbReference type="Proteomes" id="UP000095038"/>
    </source>
</evidence>
<name>A0A1D2VBD3_9ASCO</name>